<dbReference type="InterPro" id="IPR008620">
    <property type="entry name" value="FixH"/>
</dbReference>
<keyword evidence="1" id="KW-1133">Transmembrane helix</keyword>
<keyword evidence="1" id="KW-0472">Membrane</keyword>
<keyword evidence="1" id="KW-0812">Transmembrane</keyword>
<keyword evidence="3" id="KW-1185">Reference proteome</keyword>
<organism evidence="2 3">
    <name type="scientific">Lacimicrobium alkaliphilum</name>
    <dbReference type="NCBI Taxonomy" id="1526571"/>
    <lineage>
        <taxon>Bacteria</taxon>
        <taxon>Pseudomonadati</taxon>
        <taxon>Pseudomonadota</taxon>
        <taxon>Gammaproteobacteria</taxon>
        <taxon>Alteromonadales</taxon>
        <taxon>Alteromonadaceae</taxon>
        <taxon>Lacimicrobium</taxon>
    </lineage>
</organism>
<dbReference type="RefSeq" id="WP_062479745.1">
    <property type="nucleotide sequence ID" value="NZ_CP013650.1"/>
</dbReference>
<reference evidence="2 3" key="1">
    <citation type="submission" date="2015-12" db="EMBL/GenBank/DDBJ databases">
        <title>Complete genome of Lacimicrobium alkaliphilum KCTC 32984.</title>
        <authorList>
            <person name="Kim S.-G."/>
            <person name="Lee Y.-J."/>
        </authorList>
    </citation>
    <scope>NUCLEOTIDE SEQUENCE [LARGE SCALE GENOMIC DNA]</scope>
    <source>
        <strain evidence="2 3">YelD216</strain>
    </source>
</reference>
<name>A0A0U2Z7S2_9ALTE</name>
<sequence length="162" mass="18824">MTPKPPPWYKQFWPWFLIAIPVISIGLSINLLRLATSGQDSMVIEDYYKEGKAINMRLDKVRKAEELGIATHLSIRQKKLVLEFTRSAPEQGTALKLFFQHPTLEENDFQVMLTRDSVGRYSAELPRDISGKWHLTLEPFDQQWRIYQVVGLPQQEPIVFIP</sequence>
<dbReference type="Proteomes" id="UP000068447">
    <property type="component" value="Chromosome"/>
</dbReference>
<accession>A0A0U2Z7S2</accession>
<evidence type="ECO:0008006" key="4">
    <source>
        <dbReference type="Google" id="ProtNLM"/>
    </source>
</evidence>
<dbReference type="OrthoDB" id="5295180at2"/>
<dbReference type="Pfam" id="PF05751">
    <property type="entry name" value="FixH"/>
    <property type="match status" value="1"/>
</dbReference>
<dbReference type="STRING" id="1526571.AT746_09655"/>
<protein>
    <recommendedName>
        <fullName evidence="4">Nitrogen fixation protein FixH</fullName>
    </recommendedName>
</protein>
<evidence type="ECO:0000313" key="3">
    <source>
        <dbReference type="Proteomes" id="UP000068447"/>
    </source>
</evidence>
<dbReference type="EMBL" id="CP013650">
    <property type="protein sequence ID" value="ALS98500.1"/>
    <property type="molecule type" value="Genomic_DNA"/>
</dbReference>
<dbReference type="AlphaFoldDB" id="A0A0U2Z7S2"/>
<evidence type="ECO:0000313" key="2">
    <source>
        <dbReference type="EMBL" id="ALS98500.1"/>
    </source>
</evidence>
<dbReference type="KEGG" id="lal:AT746_09655"/>
<evidence type="ECO:0000256" key="1">
    <source>
        <dbReference type="SAM" id="Phobius"/>
    </source>
</evidence>
<proteinExistence type="predicted"/>
<feature type="transmembrane region" description="Helical" evidence="1">
    <location>
        <begin position="12"/>
        <end position="32"/>
    </location>
</feature>
<gene>
    <name evidence="2" type="ORF">AT746_09655</name>
</gene>